<dbReference type="InterPro" id="IPR011010">
    <property type="entry name" value="DNA_brk_join_enz"/>
</dbReference>
<dbReference type="RefSeq" id="WP_076509672.1">
    <property type="nucleotide sequence ID" value="NZ_FTNY01000006.1"/>
</dbReference>
<dbReference type="SUPFAM" id="SSF56349">
    <property type="entry name" value="DNA breaking-rejoining enzymes"/>
    <property type="match status" value="1"/>
</dbReference>
<evidence type="ECO:0000313" key="6">
    <source>
        <dbReference type="Proteomes" id="UP000186373"/>
    </source>
</evidence>
<keyword evidence="2" id="KW-0238">DNA-binding</keyword>
<reference evidence="6" key="1">
    <citation type="submission" date="2017-01" db="EMBL/GenBank/DDBJ databases">
        <authorList>
            <person name="Varghese N."/>
            <person name="Submissions S."/>
        </authorList>
    </citation>
    <scope>NUCLEOTIDE SEQUENCE [LARGE SCALE GENOMIC DNA]</scope>
    <source>
        <strain evidence="6">DSM 17126</strain>
    </source>
</reference>
<dbReference type="OrthoDB" id="1094492at2"/>
<name>A0A1N7JEM1_9FLAO</name>
<organism evidence="5 6">
    <name type="scientific">Chryseobacterium shigense</name>
    <dbReference type="NCBI Taxonomy" id="297244"/>
    <lineage>
        <taxon>Bacteria</taxon>
        <taxon>Pseudomonadati</taxon>
        <taxon>Bacteroidota</taxon>
        <taxon>Flavobacteriia</taxon>
        <taxon>Flavobacteriales</taxon>
        <taxon>Weeksellaceae</taxon>
        <taxon>Chryseobacterium group</taxon>
        <taxon>Chryseobacterium</taxon>
    </lineage>
</organism>
<evidence type="ECO:0000259" key="4">
    <source>
        <dbReference type="PROSITE" id="PS51898"/>
    </source>
</evidence>
<feature type="domain" description="Tyr recombinase" evidence="4">
    <location>
        <begin position="212"/>
        <end position="405"/>
    </location>
</feature>
<evidence type="ECO:0000256" key="3">
    <source>
        <dbReference type="ARBA" id="ARBA00023172"/>
    </source>
</evidence>
<dbReference type="PROSITE" id="PS51898">
    <property type="entry name" value="TYR_RECOMBINASE"/>
    <property type="match status" value="1"/>
</dbReference>
<dbReference type="InterPro" id="IPR025269">
    <property type="entry name" value="SAM-like_dom"/>
</dbReference>
<protein>
    <submittedName>
        <fullName evidence="5">Site-specific recombinase XerD</fullName>
    </submittedName>
</protein>
<dbReference type="InterPro" id="IPR002104">
    <property type="entry name" value="Integrase_catalytic"/>
</dbReference>
<keyword evidence="3" id="KW-0233">DNA recombination</keyword>
<dbReference type="Pfam" id="PF17293">
    <property type="entry name" value="Arm-DNA-bind_5"/>
    <property type="match status" value="1"/>
</dbReference>
<dbReference type="InterPro" id="IPR010998">
    <property type="entry name" value="Integrase_recombinase_N"/>
</dbReference>
<dbReference type="EMBL" id="FTNY01000006">
    <property type="protein sequence ID" value="SIS47812.1"/>
    <property type="molecule type" value="Genomic_DNA"/>
</dbReference>
<dbReference type="Pfam" id="PF00589">
    <property type="entry name" value="Phage_integrase"/>
    <property type="match status" value="1"/>
</dbReference>
<dbReference type="Pfam" id="PF13102">
    <property type="entry name" value="Phage_int_SAM_5"/>
    <property type="match status" value="1"/>
</dbReference>
<dbReference type="GO" id="GO:0006310">
    <property type="term" value="P:DNA recombination"/>
    <property type="evidence" value="ECO:0007669"/>
    <property type="project" value="UniProtKB-KW"/>
</dbReference>
<dbReference type="InterPro" id="IPR035386">
    <property type="entry name" value="Arm-DNA-bind_5"/>
</dbReference>
<dbReference type="InterPro" id="IPR013762">
    <property type="entry name" value="Integrase-like_cat_sf"/>
</dbReference>
<dbReference type="PANTHER" id="PTHR30349">
    <property type="entry name" value="PHAGE INTEGRASE-RELATED"/>
    <property type="match status" value="1"/>
</dbReference>
<dbReference type="CDD" id="cd01185">
    <property type="entry name" value="INTN1_C_like"/>
    <property type="match status" value="1"/>
</dbReference>
<accession>A0A1N7JEM1</accession>
<evidence type="ECO:0000256" key="2">
    <source>
        <dbReference type="ARBA" id="ARBA00023125"/>
    </source>
</evidence>
<proteinExistence type="inferred from homology"/>
<sequence length="408" mass="48690">MNTSIKIVSKKNVLKNGLYPIYLRVTIDRKSKFYSTPFSCKLSEWNENQGEFTSKFRNHLSFNKTLRKMKDSASDAISLLEKDYESYNLILFDKYYSQKDKQGFTLCELFQKEIEKLYENGQISYSTSMNEALKALQKFKKDLANYKFENIDFQFLTNFENFLRKRGANDGGIGVYMRNIRTIYNKAINYKIVQPQYYPFRDFKISKYKKRNLRKALTEKEFGIFLNFDTEQIPSAKNARYLYIFSYYARGMNFTDLAELKWSDMENFQFNYNRNKTDVLLKVKLPNIPIIEEILQFYKIYRPSETPYIFPILNKTIKEYTPDEMKKRKDSVRSYYNRQLKEILKLCKIDKNITFYTARHTFATTALRKDVNINIIKQSLGHKRLSTTENYLDDFKDSEVDDVIVGMF</sequence>
<dbReference type="PANTHER" id="PTHR30349:SF64">
    <property type="entry name" value="PROPHAGE INTEGRASE INTD-RELATED"/>
    <property type="match status" value="1"/>
</dbReference>
<comment type="similarity">
    <text evidence="1">Belongs to the 'phage' integrase family.</text>
</comment>
<gene>
    <name evidence="5" type="ORF">SAMN05421639_106117</name>
</gene>
<dbReference type="GO" id="GO:0015074">
    <property type="term" value="P:DNA integration"/>
    <property type="evidence" value="ECO:0007669"/>
    <property type="project" value="InterPro"/>
</dbReference>
<evidence type="ECO:0000313" key="5">
    <source>
        <dbReference type="EMBL" id="SIS47812.1"/>
    </source>
</evidence>
<dbReference type="Proteomes" id="UP000186373">
    <property type="component" value="Unassembled WGS sequence"/>
</dbReference>
<evidence type="ECO:0000256" key="1">
    <source>
        <dbReference type="ARBA" id="ARBA00008857"/>
    </source>
</evidence>
<keyword evidence="6" id="KW-1185">Reference proteome</keyword>
<dbReference type="GO" id="GO:0003677">
    <property type="term" value="F:DNA binding"/>
    <property type="evidence" value="ECO:0007669"/>
    <property type="project" value="UniProtKB-KW"/>
</dbReference>
<dbReference type="AlphaFoldDB" id="A0A1N7JEM1"/>
<dbReference type="Gene3D" id="1.10.443.10">
    <property type="entry name" value="Intergrase catalytic core"/>
    <property type="match status" value="1"/>
</dbReference>
<dbReference type="InterPro" id="IPR050090">
    <property type="entry name" value="Tyrosine_recombinase_XerCD"/>
</dbReference>
<dbReference type="Gene3D" id="1.10.150.130">
    <property type="match status" value="1"/>
</dbReference>